<name>A0A0R2HZ91_9LACO</name>
<keyword evidence="5 6" id="KW-0472">Membrane</keyword>
<evidence type="ECO:0000313" key="9">
    <source>
        <dbReference type="Proteomes" id="UP000050934"/>
    </source>
</evidence>
<feature type="transmembrane region" description="Helical" evidence="6">
    <location>
        <begin position="42"/>
        <end position="61"/>
    </location>
</feature>
<evidence type="ECO:0000256" key="1">
    <source>
        <dbReference type="ARBA" id="ARBA00004141"/>
    </source>
</evidence>
<dbReference type="PANTHER" id="PTHR38459:SF5">
    <property type="entry name" value="CELL WALL TEICHOIC ACID GLYCOSYLATION PROTEIN GTCA"/>
    <property type="match status" value="1"/>
</dbReference>
<proteinExistence type="inferred from homology"/>
<evidence type="ECO:0000259" key="7">
    <source>
        <dbReference type="Pfam" id="PF04138"/>
    </source>
</evidence>
<dbReference type="STRING" id="396268.IV45_GL000603"/>
<evidence type="ECO:0000256" key="6">
    <source>
        <dbReference type="SAM" id="Phobius"/>
    </source>
</evidence>
<reference evidence="8 9" key="1">
    <citation type="journal article" date="2015" name="Genome Announc.">
        <title>Expanding the biotechnology potential of lactobacilli through comparative genomics of 213 strains and associated genera.</title>
        <authorList>
            <person name="Sun Z."/>
            <person name="Harris H.M."/>
            <person name="McCann A."/>
            <person name="Guo C."/>
            <person name="Argimon S."/>
            <person name="Zhang W."/>
            <person name="Yang X."/>
            <person name="Jeffery I.B."/>
            <person name="Cooney J.C."/>
            <person name="Kagawa T.F."/>
            <person name="Liu W."/>
            <person name="Song Y."/>
            <person name="Salvetti E."/>
            <person name="Wrobel A."/>
            <person name="Rasinkangas P."/>
            <person name="Parkhill J."/>
            <person name="Rea M.C."/>
            <person name="O'Sullivan O."/>
            <person name="Ritari J."/>
            <person name="Douillard F.P."/>
            <person name="Paul Ross R."/>
            <person name="Yang R."/>
            <person name="Briner A.E."/>
            <person name="Felis G.E."/>
            <person name="de Vos W.M."/>
            <person name="Barrangou R."/>
            <person name="Klaenhammer T.R."/>
            <person name="Caufield P.W."/>
            <person name="Cui Y."/>
            <person name="Zhang H."/>
            <person name="O'Toole P.W."/>
        </authorList>
    </citation>
    <scope>NUCLEOTIDE SEQUENCE [LARGE SCALE GENOMIC DNA]</scope>
    <source>
        <strain evidence="8 9">DSM 17896</strain>
    </source>
</reference>
<accession>A0A0R2HZ91</accession>
<dbReference type="AlphaFoldDB" id="A0A0R2HZ91"/>
<keyword evidence="9" id="KW-1185">Reference proteome</keyword>
<keyword evidence="3 6" id="KW-0812">Transmembrane</keyword>
<evidence type="ECO:0000256" key="3">
    <source>
        <dbReference type="ARBA" id="ARBA00022692"/>
    </source>
</evidence>
<feature type="domain" description="GtrA/DPMS transmembrane" evidence="7">
    <location>
        <begin position="18"/>
        <end position="139"/>
    </location>
</feature>
<dbReference type="OrthoDB" id="361483at2"/>
<dbReference type="InterPro" id="IPR051401">
    <property type="entry name" value="GtrA_CellWall_Glycosyl"/>
</dbReference>
<dbReference type="PANTHER" id="PTHR38459">
    <property type="entry name" value="PROPHAGE BACTOPRENOL-LINKED GLUCOSE TRANSLOCASE HOMOLOG"/>
    <property type="match status" value="1"/>
</dbReference>
<feature type="transmembrane region" description="Helical" evidence="6">
    <location>
        <begin position="15"/>
        <end position="36"/>
    </location>
</feature>
<dbReference type="InterPro" id="IPR007267">
    <property type="entry name" value="GtrA_DPMS_TM"/>
</dbReference>
<comment type="caution">
    <text evidence="8">The sequence shown here is derived from an EMBL/GenBank/DDBJ whole genome shotgun (WGS) entry which is preliminary data.</text>
</comment>
<dbReference type="Proteomes" id="UP000050934">
    <property type="component" value="Unassembled WGS sequence"/>
</dbReference>
<dbReference type="GO" id="GO:0005886">
    <property type="term" value="C:plasma membrane"/>
    <property type="evidence" value="ECO:0007669"/>
    <property type="project" value="TreeGrafter"/>
</dbReference>
<dbReference type="RefSeq" id="WP_057741320.1">
    <property type="nucleotide sequence ID" value="NZ_JQBW01000010.1"/>
</dbReference>
<dbReference type="Pfam" id="PF04138">
    <property type="entry name" value="GtrA_DPMS_TM"/>
    <property type="match status" value="1"/>
</dbReference>
<organism evidence="8 9">
    <name type="scientific">Limosilactobacillus secaliphilus</name>
    <dbReference type="NCBI Taxonomy" id="396268"/>
    <lineage>
        <taxon>Bacteria</taxon>
        <taxon>Bacillati</taxon>
        <taxon>Bacillota</taxon>
        <taxon>Bacilli</taxon>
        <taxon>Lactobacillales</taxon>
        <taxon>Lactobacillaceae</taxon>
        <taxon>Limosilactobacillus</taxon>
    </lineage>
</organism>
<evidence type="ECO:0000256" key="5">
    <source>
        <dbReference type="ARBA" id="ARBA00023136"/>
    </source>
</evidence>
<sequence length="148" mass="17427">MAELIRKCWNKYKSIIAYLFWGVVTTIVNIASYQIMSPVWHWNYEVSTVIAWFLAVLVAYFTNKVWVFGSHYTTVKAFVIEICQFFFYRALTLLIDMAFMWVGVSILGLRSPLQQFIVKTLDNVVVIIANYIFSKWLIFKTNEKIIDK</sequence>
<feature type="transmembrane region" description="Helical" evidence="6">
    <location>
        <begin position="121"/>
        <end position="139"/>
    </location>
</feature>
<dbReference type="GO" id="GO:0000271">
    <property type="term" value="P:polysaccharide biosynthetic process"/>
    <property type="evidence" value="ECO:0007669"/>
    <property type="project" value="InterPro"/>
</dbReference>
<dbReference type="PATRIC" id="fig|396268.3.peg.611"/>
<evidence type="ECO:0000313" key="8">
    <source>
        <dbReference type="EMBL" id="KRN58160.1"/>
    </source>
</evidence>
<evidence type="ECO:0000256" key="4">
    <source>
        <dbReference type="ARBA" id="ARBA00022989"/>
    </source>
</evidence>
<gene>
    <name evidence="8" type="ORF">IV45_GL000603</name>
</gene>
<comment type="similarity">
    <text evidence="2">Belongs to the GtrA family.</text>
</comment>
<protein>
    <submittedName>
        <fullName evidence="8">Teichoic acid glycosylation protein</fullName>
    </submittedName>
</protein>
<comment type="subcellular location">
    <subcellularLocation>
        <location evidence="1">Membrane</location>
        <topology evidence="1">Multi-pass membrane protein</topology>
    </subcellularLocation>
</comment>
<dbReference type="EMBL" id="JQBW01000010">
    <property type="protein sequence ID" value="KRN58160.1"/>
    <property type="molecule type" value="Genomic_DNA"/>
</dbReference>
<evidence type="ECO:0000256" key="2">
    <source>
        <dbReference type="ARBA" id="ARBA00009399"/>
    </source>
</evidence>
<feature type="transmembrane region" description="Helical" evidence="6">
    <location>
        <begin position="86"/>
        <end position="109"/>
    </location>
</feature>
<keyword evidence="4 6" id="KW-1133">Transmembrane helix</keyword>